<dbReference type="RefSeq" id="WP_089920526.1">
    <property type="nucleotide sequence ID" value="NZ_FOFV01000011.1"/>
</dbReference>
<proteinExistence type="predicted"/>
<gene>
    <name evidence="1" type="ORF">SAMN04488000_111115</name>
</gene>
<dbReference type="OrthoDB" id="3638269at2"/>
<dbReference type="AlphaFoldDB" id="A0A1H9RJF8"/>
<dbReference type="Proteomes" id="UP000199503">
    <property type="component" value="Unassembled WGS sequence"/>
</dbReference>
<dbReference type="STRING" id="65499.SAMN04488000_111115"/>
<name>A0A1H9RJF8_9PSEU</name>
<keyword evidence="2" id="KW-1185">Reference proteome</keyword>
<organism evidence="1 2">
    <name type="scientific">Lentzea albida</name>
    <dbReference type="NCBI Taxonomy" id="65499"/>
    <lineage>
        <taxon>Bacteria</taxon>
        <taxon>Bacillati</taxon>
        <taxon>Actinomycetota</taxon>
        <taxon>Actinomycetes</taxon>
        <taxon>Pseudonocardiales</taxon>
        <taxon>Pseudonocardiaceae</taxon>
        <taxon>Lentzea</taxon>
    </lineage>
</organism>
<dbReference type="EMBL" id="FOFV01000011">
    <property type="protein sequence ID" value="SER72163.1"/>
    <property type="molecule type" value="Genomic_DNA"/>
</dbReference>
<sequence length="69" mass="7296">MNDGEPKVITTRCGRHITVGHAAIPASLIRWVTVRISSGHPGHRSEWISLSPAEASELGAALIARAATN</sequence>
<accession>A0A1H9RJF8</accession>
<protein>
    <submittedName>
        <fullName evidence="1">Uncharacterized protein</fullName>
    </submittedName>
</protein>
<reference evidence="2" key="1">
    <citation type="submission" date="2016-10" db="EMBL/GenBank/DDBJ databases">
        <authorList>
            <person name="Varghese N."/>
            <person name="Submissions S."/>
        </authorList>
    </citation>
    <scope>NUCLEOTIDE SEQUENCE [LARGE SCALE GENOMIC DNA]</scope>
    <source>
        <strain evidence="2">DSM 44437</strain>
    </source>
</reference>
<evidence type="ECO:0000313" key="2">
    <source>
        <dbReference type="Proteomes" id="UP000199503"/>
    </source>
</evidence>
<evidence type="ECO:0000313" key="1">
    <source>
        <dbReference type="EMBL" id="SER72163.1"/>
    </source>
</evidence>